<keyword evidence="3" id="KW-1185">Reference proteome</keyword>
<dbReference type="Pfam" id="PF13432">
    <property type="entry name" value="TPR_16"/>
    <property type="match status" value="2"/>
</dbReference>
<sequence>MLNRSTILICLSLAAAPLCSALDTDAAKQELASIETFQNGLQAMEDKLPQLATMRFRETLENTELSEDAQLATKLKLAESLIRTGIGYEASQILADKAYDDVAAAQYWRAEAIASMGHFAKAAEAFGEIGSKHPNYGQAKLAQASLLRSIPRTGEAIATLREILELDNKGTLHNQASLLLAEIFIDLEDYEEANLALEDIEDSSPSASKLREFLEAKIALAQTDFALAEQQFKRLISSKEYLSRAIFQACFMGKSDAETGAGKIEDSISTLIKFIDENPNSPLIDSAFRRLGARFPDNAPADHPLRQKLLTWSASSQLNNYSYWNANIQSSPWSSVAETSLRAPKKQKNEDLASYALFYRAYLLSSSKSAAERAMASALFSKLRLLYPNHPLSRWSMLESAWIEIRNDDFDAARFDLSIVNDIAITPKLKDQANFLHGLILDQDEHFAEALAAFSAASQSGFDNVSEAAEINAGISALKAGQLAAFEDELGKAQSTAAITSLQLERALWLCAAHQLEGRSQLLTFINEHPEHARTNEARLALTSAALYIAPYDVALAEDLISVLLGSLTDADSHAQLTRLEIRANELKEDWLASAESASRYLQRFPTASNTAEFQLKLGESLFHNGDFNKARQVLAEIPRKSPNSEFTPFALYYSALAARREATPQALEESVAVFQQLIDMDSKLTNEARLQQARVQVDLGYLALAEASLREVYQQEAISPSLRRGAGLLLADTLHRLGSSEAKFYQEALDVYKQMLEEDGLTLSWKHRIHYQLGQTYQQMKKIQLALDSYYSVINQEDAPKAAAENEKEWYWFYKCAFTALTLLEQKALKDESQWLAVVSLARKIASFDGPRSEDAAKRASYIAQERMIWED</sequence>
<dbReference type="Proteomes" id="UP000624703">
    <property type="component" value="Unassembled WGS sequence"/>
</dbReference>
<feature type="chain" id="PRO_5035221127" evidence="1">
    <location>
        <begin position="22"/>
        <end position="873"/>
    </location>
</feature>
<comment type="caution">
    <text evidence="2">The sequence shown here is derived from an EMBL/GenBank/DDBJ whole genome shotgun (WGS) entry which is preliminary data.</text>
</comment>
<evidence type="ECO:0000313" key="2">
    <source>
        <dbReference type="EMBL" id="MBK1791665.1"/>
    </source>
</evidence>
<dbReference type="InterPro" id="IPR011990">
    <property type="entry name" value="TPR-like_helical_dom_sf"/>
</dbReference>
<dbReference type="Gene3D" id="1.25.40.10">
    <property type="entry name" value="Tetratricopeptide repeat domain"/>
    <property type="match status" value="3"/>
</dbReference>
<evidence type="ECO:0000313" key="3">
    <source>
        <dbReference type="Proteomes" id="UP000624703"/>
    </source>
</evidence>
<feature type="signal peptide" evidence="1">
    <location>
        <begin position="1"/>
        <end position="21"/>
    </location>
</feature>
<proteinExistence type="predicted"/>
<dbReference type="SUPFAM" id="SSF48452">
    <property type="entry name" value="TPR-like"/>
    <property type="match status" value="2"/>
</dbReference>
<dbReference type="EMBL" id="JAENIM010000041">
    <property type="protein sequence ID" value="MBK1791665.1"/>
    <property type="molecule type" value="Genomic_DNA"/>
</dbReference>
<protein>
    <submittedName>
        <fullName evidence="2">Tetratricopeptide repeat protein</fullName>
    </submittedName>
</protein>
<gene>
    <name evidence="2" type="ORF">JIN82_10930</name>
</gene>
<name>A0A8J7SLW8_9BACT</name>
<dbReference type="AlphaFoldDB" id="A0A8J7SLW8"/>
<organism evidence="2 3">
    <name type="scientific">Persicirhabdus sediminis</name>
    <dbReference type="NCBI Taxonomy" id="454144"/>
    <lineage>
        <taxon>Bacteria</taxon>
        <taxon>Pseudomonadati</taxon>
        <taxon>Verrucomicrobiota</taxon>
        <taxon>Verrucomicrobiia</taxon>
        <taxon>Verrucomicrobiales</taxon>
        <taxon>Verrucomicrobiaceae</taxon>
        <taxon>Persicirhabdus</taxon>
    </lineage>
</organism>
<reference evidence="2" key="1">
    <citation type="submission" date="2021-01" db="EMBL/GenBank/DDBJ databases">
        <title>Modified the classification status of verrucomicrobia.</title>
        <authorList>
            <person name="Feng X."/>
        </authorList>
    </citation>
    <scope>NUCLEOTIDE SEQUENCE</scope>
    <source>
        <strain evidence="2">_KCTC 22039</strain>
    </source>
</reference>
<dbReference type="SMART" id="SM00028">
    <property type="entry name" value="TPR"/>
    <property type="match status" value="2"/>
</dbReference>
<dbReference type="InterPro" id="IPR019734">
    <property type="entry name" value="TPR_rpt"/>
</dbReference>
<evidence type="ECO:0000256" key="1">
    <source>
        <dbReference type="SAM" id="SignalP"/>
    </source>
</evidence>
<accession>A0A8J7SLW8</accession>
<keyword evidence="1" id="KW-0732">Signal</keyword>